<dbReference type="AlphaFoldDB" id="A0A0E1VVY1"/>
<protein>
    <submittedName>
        <fullName evidence="1">Uncharacterized protein</fullName>
    </submittedName>
</protein>
<gene>
    <name evidence="1" type="ORF">BURPS1710A_A0165</name>
</gene>
<organism evidence="1">
    <name type="scientific">Burkholderia pseudomallei 1710a</name>
    <dbReference type="NCBI Taxonomy" id="320371"/>
    <lineage>
        <taxon>Bacteria</taxon>
        <taxon>Pseudomonadati</taxon>
        <taxon>Pseudomonadota</taxon>
        <taxon>Betaproteobacteria</taxon>
        <taxon>Burkholderiales</taxon>
        <taxon>Burkholderiaceae</taxon>
        <taxon>Burkholderia</taxon>
        <taxon>pseudomallei group</taxon>
    </lineage>
</organism>
<evidence type="ECO:0000313" key="1">
    <source>
        <dbReference type="EMBL" id="EET05038.1"/>
    </source>
</evidence>
<proteinExistence type="predicted"/>
<reference evidence="1" key="1">
    <citation type="submission" date="2009-05" db="EMBL/GenBank/DDBJ databases">
        <authorList>
            <person name="Harkins D.M."/>
            <person name="DeShazer D."/>
            <person name="Woods D.E."/>
            <person name="Brinkac L.M."/>
            <person name="Brown K.A."/>
            <person name="Hung G.C."/>
            <person name="Tuanyok A."/>
            <person name="Zhang B."/>
            <person name="Nierman W.C."/>
        </authorList>
    </citation>
    <scope>NUCLEOTIDE SEQUENCE [LARGE SCALE GENOMIC DNA]</scope>
    <source>
        <strain evidence="1">1710a</strain>
    </source>
</reference>
<accession>A0A0E1VVY1</accession>
<dbReference type="Proteomes" id="UP000001812">
    <property type="component" value="Chromosome II"/>
</dbReference>
<dbReference type="EMBL" id="CM000833">
    <property type="protein sequence ID" value="EET05038.1"/>
    <property type="molecule type" value="Genomic_DNA"/>
</dbReference>
<name>A0A0E1VVY1_BURPE</name>
<sequence>MGETALHRTQGARWVWPEGTAARRSVARTVNRVRSLAKVFDSLKSSNGKLDASFPFHRERGAHGA</sequence>
<dbReference type="HOGENOM" id="CLU_2841393_0_0_4"/>